<keyword evidence="7 9" id="KW-0807">Transducer</keyword>
<dbReference type="GO" id="GO:0005886">
    <property type="term" value="C:plasma membrane"/>
    <property type="evidence" value="ECO:0007669"/>
    <property type="project" value="UniProtKB-SubCell"/>
</dbReference>
<dbReference type="Gene3D" id="1.10.287.950">
    <property type="entry name" value="Methyl-accepting chemotaxis protein"/>
    <property type="match status" value="1"/>
</dbReference>
<accession>A0A931ATA9</accession>
<dbReference type="InterPro" id="IPR003660">
    <property type="entry name" value="HAMP_dom"/>
</dbReference>
<dbReference type="PROSITE" id="PS50885">
    <property type="entry name" value="HAMP"/>
    <property type="match status" value="1"/>
</dbReference>
<dbReference type="CDD" id="cd11386">
    <property type="entry name" value="MCP_signal"/>
    <property type="match status" value="1"/>
</dbReference>
<evidence type="ECO:0000256" key="2">
    <source>
        <dbReference type="ARBA" id="ARBA00022475"/>
    </source>
</evidence>
<dbReference type="PANTHER" id="PTHR32089:SF112">
    <property type="entry name" value="LYSOZYME-LIKE PROTEIN-RELATED"/>
    <property type="match status" value="1"/>
</dbReference>
<keyword evidence="6 12" id="KW-0472">Membrane</keyword>
<name>A0A931ATA9_9FIRM</name>
<dbReference type="PROSITE" id="PS50111">
    <property type="entry name" value="CHEMOTAXIS_TRANSDUC_2"/>
    <property type="match status" value="1"/>
</dbReference>
<keyword evidence="4 12" id="KW-0812">Transmembrane</keyword>
<dbReference type="InterPro" id="IPR029151">
    <property type="entry name" value="Sensor-like_sf"/>
</dbReference>
<evidence type="ECO:0000313" key="15">
    <source>
        <dbReference type="EMBL" id="MBF8436410.1"/>
    </source>
</evidence>
<evidence type="ECO:0000256" key="10">
    <source>
        <dbReference type="SAM" id="Coils"/>
    </source>
</evidence>
<dbReference type="Proteomes" id="UP000621436">
    <property type="component" value="Unassembled WGS sequence"/>
</dbReference>
<dbReference type="CDD" id="cd18774">
    <property type="entry name" value="PDC2_HK_sensor"/>
    <property type="match status" value="1"/>
</dbReference>
<feature type="domain" description="HAMP" evidence="14">
    <location>
        <begin position="327"/>
        <end position="379"/>
    </location>
</feature>
<evidence type="ECO:0000259" key="13">
    <source>
        <dbReference type="PROSITE" id="PS50111"/>
    </source>
</evidence>
<evidence type="ECO:0000256" key="8">
    <source>
        <dbReference type="ARBA" id="ARBA00029447"/>
    </source>
</evidence>
<keyword evidence="3" id="KW-0145">Chemotaxis</keyword>
<evidence type="ECO:0000256" key="7">
    <source>
        <dbReference type="ARBA" id="ARBA00023224"/>
    </source>
</evidence>
<dbReference type="Gene3D" id="6.10.340.10">
    <property type="match status" value="1"/>
</dbReference>
<dbReference type="RefSeq" id="WP_270453282.1">
    <property type="nucleotide sequence ID" value="NZ_JADPIE010000002.1"/>
</dbReference>
<feature type="region of interest" description="Disordered" evidence="11">
    <location>
        <begin position="448"/>
        <end position="468"/>
    </location>
</feature>
<dbReference type="SUPFAM" id="SSF58104">
    <property type="entry name" value="Methyl-accepting chemotaxis protein (MCP) signaling domain"/>
    <property type="match status" value="1"/>
</dbReference>
<evidence type="ECO:0000313" key="16">
    <source>
        <dbReference type="Proteomes" id="UP000621436"/>
    </source>
</evidence>
<evidence type="ECO:0000256" key="1">
    <source>
        <dbReference type="ARBA" id="ARBA00004651"/>
    </source>
</evidence>
<evidence type="ECO:0000256" key="12">
    <source>
        <dbReference type="SAM" id="Phobius"/>
    </source>
</evidence>
<evidence type="ECO:0000256" key="6">
    <source>
        <dbReference type="ARBA" id="ARBA00023136"/>
    </source>
</evidence>
<gene>
    <name evidence="15" type="ORF">I0Q91_04895</name>
</gene>
<keyword evidence="16" id="KW-1185">Reference proteome</keyword>
<feature type="transmembrane region" description="Helical" evidence="12">
    <location>
        <begin position="306"/>
        <end position="325"/>
    </location>
</feature>
<evidence type="ECO:0000256" key="9">
    <source>
        <dbReference type="PROSITE-ProRule" id="PRU00284"/>
    </source>
</evidence>
<dbReference type="AlphaFoldDB" id="A0A931ATA9"/>
<dbReference type="Pfam" id="PF00672">
    <property type="entry name" value="HAMP"/>
    <property type="match status" value="1"/>
</dbReference>
<keyword evidence="5 12" id="KW-1133">Transmembrane helix</keyword>
<dbReference type="InterPro" id="IPR004089">
    <property type="entry name" value="MCPsignal_dom"/>
</dbReference>
<evidence type="ECO:0000256" key="11">
    <source>
        <dbReference type="SAM" id="MobiDB-lite"/>
    </source>
</evidence>
<feature type="domain" description="Methyl-accepting transducer" evidence="13">
    <location>
        <begin position="398"/>
        <end position="648"/>
    </location>
</feature>
<dbReference type="Pfam" id="PF02743">
    <property type="entry name" value="dCache_1"/>
    <property type="match status" value="1"/>
</dbReference>
<feature type="transmembrane region" description="Helical" evidence="12">
    <location>
        <begin position="33"/>
        <end position="54"/>
    </location>
</feature>
<dbReference type="SMART" id="SM00304">
    <property type="entry name" value="HAMP"/>
    <property type="match status" value="2"/>
</dbReference>
<dbReference type="SMART" id="SM00283">
    <property type="entry name" value="MA"/>
    <property type="match status" value="1"/>
</dbReference>
<dbReference type="InterPro" id="IPR033479">
    <property type="entry name" value="dCache_1"/>
</dbReference>
<organism evidence="15 16">
    <name type="scientific">Halonatronomonas betaini</name>
    <dbReference type="NCBI Taxonomy" id="2778430"/>
    <lineage>
        <taxon>Bacteria</taxon>
        <taxon>Bacillati</taxon>
        <taxon>Bacillota</taxon>
        <taxon>Clostridia</taxon>
        <taxon>Halanaerobiales</taxon>
        <taxon>Halarsenatibacteraceae</taxon>
        <taxon>Halonatronomonas</taxon>
    </lineage>
</organism>
<dbReference type="CDD" id="cd06225">
    <property type="entry name" value="HAMP"/>
    <property type="match status" value="1"/>
</dbReference>
<keyword evidence="2" id="KW-1003">Cell membrane</keyword>
<evidence type="ECO:0000256" key="4">
    <source>
        <dbReference type="ARBA" id="ARBA00022692"/>
    </source>
</evidence>
<evidence type="ECO:0000259" key="14">
    <source>
        <dbReference type="PROSITE" id="PS50885"/>
    </source>
</evidence>
<dbReference type="Pfam" id="PF00015">
    <property type="entry name" value="MCPsignal"/>
    <property type="match status" value="1"/>
</dbReference>
<dbReference type="PANTHER" id="PTHR32089">
    <property type="entry name" value="METHYL-ACCEPTING CHEMOTAXIS PROTEIN MCPB"/>
    <property type="match status" value="1"/>
</dbReference>
<comment type="subcellular location">
    <subcellularLocation>
        <location evidence="1">Cell membrane</location>
        <topology evidence="1">Multi-pass membrane protein</topology>
    </subcellularLocation>
</comment>
<comment type="similarity">
    <text evidence="8">Belongs to the methyl-accepting chemotaxis (MCP) protein family.</text>
</comment>
<evidence type="ECO:0000256" key="3">
    <source>
        <dbReference type="ARBA" id="ARBA00022500"/>
    </source>
</evidence>
<protein>
    <submittedName>
        <fullName evidence="15">HAMP domain-containing protein</fullName>
    </submittedName>
</protein>
<dbReference type="CDD" id="cd18773">
    <property type="entry name" value="PDC1_HK_sensor"/>
    <property type="match status" value="1"/>
</dbReference>
<feature type="coiled-coil region" evidence="10">
    <location>
        <begin position="602"/>
        <end position="629"/>
    </location>
</feature>
<dbReference type="GO" id="GO:0007165">
    <property type="term" value="P:signal transduction"/>
    <property type="evidence" value="ECO:0007669"/>
    <property type="project" value="UniProtKB-KW"/>
</dbReference>
<dbReference type="EMBL" id="JADPIE010000002">
    <property type="protein sequence ID" value="MBF8436410.1"/>
    <property type="molecule type" value="Genomic_DNA"/>
</dbReference>
<proteinExistence type="inferred from homology"/>
<dbReference type="Gene3D" id="3.30.450.20">
    <property type="entry name" value="PAS domain"/>
    <property type="match status" value="1"/>
</dbReference>
<dbReference type="SUPFAM" id="SSF103190">
    <property type="entry name" value="Sensory domain-like"/>
    <property type="match status" value="1"/>
</dbReference>
<keyword evidence="10" id="KW-0175">Coiled coil</keyword>
<sequence>MEEKLDKEKEKTKGKAEQNKQAGFLSWKKNLNFRVMVVMAIILIAAFAVLGFVVDNTVSEQIQDLAQQRNMESARAVDGEINALFDGLINDLKVYADEEGDNLSNDFTFRYVVASDYTGDNEEIETLYFAMPDGEIFSHPERDIDFSIEDNWYDQAVETEDIYWTERMSLSNEEEDVIRFSFPVYEDEDNEELIGVLAADISLSNLVEIVTDRDIGEEGIAYVVDRTGRVVAYPDSDIQTQGLNIVEENDLEALLSGEAGNIEYEDQDGITQVASYMPLEPLEGAVVVREPSEIVYMAAGEVRTQIIMVAAVAVLISIFGLYFFFSSQIIKPLNNLSSQIKKVAEGDLKVNIKTKREDVIGGISKSFNVMIGELRGLITSINDSAEGVNASANNLEQASNQMGEVSEQVTVSIEEVAVGADDQAVNVDKVNNQMQNLDTALNKLAESNSRVQSLSEEMEKESSQGQDEMVKVGKQMNLIRNSIEEVSGQINELEGISSEIDSILEIINNIAKQTNLLALNAAIEAARAGEAGRGFSVVADEIRELAEESSESAGKIGELIAEIQVETESASKKMANSTDQVKTGEEVVQSADQAFAEINESIQRVSKGIREANELVQRASKNSNEIVNNIENIASISEETSASAEEVAAASEEQTASVEEIISSSEDLNNMATELEELIRKFDF</sequence>
<dbReference type="GO" id="GO:0006935">
    <property type="term" value="P:chemotaxis"/>
    <property type="evidence" value="ECO:0007669"/>
    <property type="project" value="UniProtKB-KW"/>
</dbReference>
<evidence type="ECO:0000256" key="5">
    <source>
        <dbReference type="ARBA" id="ARBA00022989"/>
    </source>
</evidence>
<reference evidence="15" key="1">
    <citation type="submission" date="2020-11" db="EMBL/GenBank/DDBJ databases">
        <title>Halonatronomonas betainensis gen. nov., sp. nov. a novel haloalkaliphilic representative of the family Halanaerobiacae capable of betaine degradation.</title>
        <authorList>
            <person name="Boltyanskaya Y."/>
            <person name="Kevbrin V."/>
            <person name="Detkova E."/>
            <person name="Grouzdev D.S."/>
            <person name="Koziaeva V."/>
            <person name="Zhilina T."/>
        </authorList>
    </citation>
    <scope>NUCLEOTIDE SEQUENCE</scope>
    <source>
        <strain evidence="15">Z-7014</strain>
    </source>
</reference>
<comment type="caution">
    <text evidence="15">The sequence shown here is derived from an EMBL/GenBank/DDBJ whole genome shotgun (WGS) entry which is preliminary data.</text>
</comment>